<dbReference type="HOGENOM" id="CLU_1826038_0_0_1"/>
<accession>A0A0C9ZSU0</accession>
<evidence type="ECO:0000313" key="1">
    <source>
        <dbReference type="EMBL" id="KIK22813.1"/>
    </source>
</evidence>
<dbReference type="EMBL" id="KN833735">
    <property type="protein sequence ID" value="KIK22813.1"/>
    <property type="molecule type" value="Genomic_DNA"/>
</dbReference>
<reference evidence="2" key="2">
    <citation type="submission" date="2015-01" db="EMBL/GenBank/DDBJ databases">
        <title>Evolutionary Origins and Diversification of the Mycorrhizal Mutualists.</title>
        <authorList>
            <consortium name="DOE Joint Genome Institute"/>
            <consortium name="Mycorrhizal Genomics Consortium"/>
            <person name="Kohler A."/>
            <person name="Kuo A."/>
            <person name="Nagy L.G."/>
            <person name="Floudas D."/>
            <person name="Copeland A."/>
            <person name="Barry K.W."/>
            <person name="Cichocki N."/>
            <person name="Veneault-Fourrey C."/>
            <person name="LaButti K."/>
            <person name="Lindquist E.A."/>
            <person name="Lipzen A."/>
            <person name="Lundell T."/>
            <person name="Morin E."/>
            <person name="Murat C."/>
            <person name="Riley R."/>
            <person name="Ohm R."/>
            <person name="Sun H."/>
            <person name="Tunlid A."/>
            <person name="Henrissat B."/>
            <person name="Grigoriev I.V."/>
            <person name="Hibbett D.S."/>
            <person name="Martin F."/>
        </authorList>
    </citation>
    <scope>NUCLEOTIDE SEQUENCE [LARGE SCALE GENOMIC DNA]</scope>
    <source>
        <strain evidence="2">441</strain>
    </source>
</reference>
<protein>
    <submittedName>
        <fullName evidence="1">Uncharacterized protein</fullName>
    </submittedName>
</protein>
<sequence>MESLWWIATWTGSITMLIRRAAGHRQNKLRNSANSSLVDLTAHHVGMRFLLLSSTKCFRPLFTMQVMRLNSYTKRSWPILKARRACRRPTQIRLKNSTLSSLIILHPLPPILGASVLLARKLNDGNQIQRPTLRGGATQVR</sequence>
<evidence type="ECO:0000313" key="2">
    <source>
        <dbReference type="Proteomes" id="UP000054018"/>
    </source>
</evidence>
<dbReference type="AlphaFoldDB" id="A0A0C9ZSU0"/>
<dbReference type="Proteomes" id="UP000054018">
    <property type="component" value="Unassembled WGS sequence"/>
</dbReference>
<reference evidence="1 2" key="1">
    <citation type="submission" date="2014-04" db="EMBL/GenBank/DDBJ databases">
        <authorList>
            <consortium name="DOE Joint Genome Institute"/>
            <person name="Kuo A."/>
            <person name="Kohler A."/>
            <person name="Costa M.D."/>
            <person name="Nagy L.G."/>
            <person name="Floudas D."/>
            <person name="Copeland A."/>
            <person name="Barry K.W."/>
            <person name="Cichocki N."/>
            <person name="Veneault-Fourrey C."/>
            <person name="LaButti K."/>
            <person name="Lindquist E.A."/>
            <person name="Lipzen A."/>
            <person name="Lundell T."/>
            <person name="Morin E."/>
            <person name="Murat C."/>
            <person name="Sun H."/>
            <person name="Tunlid A."/>
            <person name="Henrissat B."/>
            <person name="Grigoriev I.V."/>
            <person name="Hibbett D.S."/>
            <person name="Martin F."/>
            <person name="Nordberg H.P."/>
            <person name="Cantor M.N."/>
            <person name="Hua S.X."/>
        </authorList>
    </citation>
    <scope>NUCLEOTIDE SEQUENCE [LARGE SCALE GENOMIC DNA]</scope>
    <source>
        <strain evidence="1 2">441</strain>
    </source>
</reference>
<organism evidence="1 2">
    <name type="scientific">Pisolithus microcarpus 441</name>
    <dbReference type="NCBI Taxonomy" id="765257"/>
    <lineage>
        <taxon>Eukaryota</taxon>
        <taxon>Fungi</taxon>
        <taxon>Dikarya</taxon>
        <taxon>Basidiomycota</taxon>
        <taxon>Agaricomycotina</taxon>
        <taxon>Agaricomycetes</taxon>
        <taxon>Agaricomycetidae</taxon>
        <taxon>Boletales</taxon>
        <taxon>Sclerodermatineae</taxon>
        <taxon>Pisolithaceae</taxon>
        <taxon>Pisolithus</taxon>
    </lineage>
</organism>
<gene>
    <name evidence="1" type="ORF">PISMIDRAFT_491527</name>
</gene>
<name>A0A0C9ZSU0_9AGAM</name>
<keyword evidence="2" id="KW-1185">Reference proteome</keyword>
<proteinExistence type="predicted"/>